<dbReference type="PANTHER" id="PTHR11941:SF54">
    <property type="entry name" value="ENOYL-COA HYDRATASE, MITOCHONDRIAL"/>
    <property type="match status" value="1"/>
</dbReference>
<accession>A0A930UTZ8</accession>
<sequence length="277" mass="28940">MSDDGARAPVSLIVTDGVATLLLDRPEKSHAWLGSMYRTAATEIEALAGRVDVDVLIVDSTGDTVFSGGGDLAELAALRDAGDRRAVTALLHDFERLLRSIQDLPQVTIAAITGSALGAGLEIACACDLRVASRTATLGIPAARIGVVIARPDVARLVRVAGPALATEMLLCARILTAQEALEHGLVSRVVDPGKVRSVVGAMATEVTGFASDAVRAMKQHLAAVCTRWDEMGAELEPSADALLSQELGQRVARHLRGLSRRDAAAEDTTPDPGVPT</sequence>
<dbReference type="GO" id="GO:0003824">
    <property type="term" value="F:catalytic activity"/>
    <property type="evidence" value="ECO:0007669"/>
    <property type="project" value="UniProtKB-ARBA"/>
</dbReference>
<keyword evidence="2" id="KW-1185">Reference proteome</keyword>
<dbReference type="Pfam" id="PF00378">
    <property type="entry name" value="ECH_1"/>
    <property type="match status" value="1"/>
</dbReference>
<reference evidence="1" key="1">
    <citation type="submission" date="2020-11" db="EMBL/GenBank/DDBJ databases">
        <title>Nocardioides sp. CBS4Y-1, whole genome shotgun sequence.</title>
        <authorList>
            <person name="Tuo L."/>
        </authorList>
    </citation>
    <scope>NUCLEOTIDE SEQUENCE</scope>
    <source>
        <strain evidence="1">CBS4Y-1</strain>
    </source>
</reference>
<dbReference type="EMBL" id="JADIVZ010000001">
    <property type="protein sequence ID" value="MBF4160803.1"/>
    <property type="molecule type" value="Genomic_DNA"/>
</dbReference>
<name>A0A930UTZ8_9ACTN</name>
<dbReference type="AlphaFoldDB" id="A0A930UTZ8"/>
<evidence type="ECO:0000313" key="2">
    <source>
        <dbReference type="Proteomes" id="UP000656804"/>
    </source>
</evidence>
<evidence type="ECO:0000313" key="1">
    <source>
        <dbReference type="EMBL" id="MBF4160803.1"/>
    </source>
</evidence>
<comment type="caution">
    <text evidence="1">The sequence shown here is derived from an EMBL/GenBank/DDBJ whole genome shotgun (WGS) entry which is preliminary data.</text>
</comment>
<proteinExistence type="predicted"/>
<dbReference type="Gene3D" id="3.90.226.10">
    <property type="entry name" value="2-enoyl-CoA Hydratase, Chain A, domain 1"/>
    <property type="match status" value="1"/>
</dbReference>
<protein>
    <submittedName>
        <fullName evidence="1">Enoyl-CoA hydratase/isomerase family protein</fullName>
    </submittedName>
</protein>
<dbReference type="InterPro" id="IPR029045">
    <property type="entry name" value="ClpP/crotonase-like_dom_sf"/>
</dbReference>
<dbReference type="RefSeq" id="WP_194501979.1">
    <property type="nucleotide sequence ID" value="NZ_JADIVZ010000001.1"/>
</dbReference>
<organism evidence="1 2">
    <name type="scientific">Nocardioides acrostichi</name>
    <dbReference type="NCBI Taxonomy" id="2784339"/>
    <lineage>
        <taxon>Bacteria</taxon>
        <taxon>Bacillati</taxon>
        <taxon>Actinomycetota</taxon>
        <taxon>Actinomycetes</taxon>
        <taxon>Propionibacteriales</taxon>
        <taxon>Nocardioidaceae</taxon>
        <taxon>Nocardioides</taxon>
    </lineage>
</organism>
<dbReference type="CDD" id="cd06558">
    <property type="entry name" value="crotonase-like"/>
    <property type="match status" value="1"/>
</dbReference>
<dbReference type="Proteomes" id="UP000656804">
    <property type="component" value="Unassembled WGS sequence"/>
</dbReference>
<dbReference type="PANTHER" id="PTHR11941">
    <property type="entry name" value="ENOYL-COA HYDRATASE-RELATED"/>
    <property type="match status" value="1"/>
</dbReference>
<gene>
    <name evidence="1" type="ORF">ISG29_03820</name>
</gene>
<dbReference type="SUPFAM" id="SSF52096">
    <property type="entry name" value="ClpP/crotonase"/>
    <property type="match status" value="1"/>
</dbReference>
<dbReference type="GO" id="GO:0006635">
    <property type="term" value="P:fatty acid beta-oxidation"/>
    <property type="evidence" value="ECO:0007669"/>
    <property type="project" value="TreeGrafter"/>
</dbReference>
<dbReference type="InterPro" id="IPR001753">
    <property type="entry name" value="Enoyl-CoA_hydra/iso"/>
</dbReference>